<name>A0A1T5AGZ6_9BACT</name>
<dbReference type="InterPro" id="IPR002549">
    <property type="entry name" value="AI-2E-like"/>
</dbReference>
<keyword evidence="4 6" id="KW-1133">Transmembrane helix</keyword>
<feature type="transmembrane region" description="Helical" evidence="6">
    <location>
        <begin position="83"/>
        <end position="105"/>
    </location>
</feature>
<evidence type="ECO:0000256" key="2">
    <source>
        <dbReference type="ARBA" id="ARBA00009773"/>
    </source>
</evidence>
<feature type="transmembrane region" description="Helical" evidence="6">
    <location>
        <begin position="313"/>
        <end position="343"/>
    </location>
</feature>
<dbReference type="PANTHER" id="PTHR21716">
    <property type="entry name" value="TRANSMEMBRANE PROTEIN"/>
    <property type="match status" value="1"/>
</dbReference>
<evidence type="ECO:0000256" key="5">
    <source>
        <dbReference type="ARBA" id="ARBA00023136"/>
    </source>
</evidence>
<dbReference type="PANTHER" id="PTHR21716:SF4">
    <property type="entry name" value="TRANSMEMBRANE PROTEIN 245"/>
    <property type="match status" value="1"/>
</dbReference>
<keyword evidence="8" id="KW-1185">Reference proteome</keyword>
<feature type="transmembrane region" description="Helical" evidence="6">
    <location>
        <begin position="215"/>
        <end position="235"/>
    </location>
</feature>
<dbReference type="Pfam" id="PF01594">
    <property type="entry name" value="AI-2E_transport"/>
    <property type="match status" value="1"/>
</dbReference>
<sequence>MLSFDGIIVFLHASTIIDIMSFKEQYWKYSLIIIIIALGIVLFIEFIPFLGGILGAFTIYILLRKQMLFLVVKKGFKKNRVALFLLAEAVLCFLIPLFFVVWLLVNKLQHLNLDTASLLRTAEHIADLIRIKTGYNLFDKKNIDMVLGLLPNIGQVLVGSLSGFAVNMVTLLFVLFFMLIGGKEMENYVYDLLPFNDREKRNVLNEINVIVRSNAIGIPLLGIIQGLIALIAYLIFGVPSALLFCVLTCVATIIPVVGTALVWVPLVIYLFLTGEWGNAIGLLAYSLIIITNIDNLIRFVLQKKIADTHPLITIFGVIIGLSLFGFMGIIFGPLLISVFILCVDIFKKEYIEEGVTADNEILPDEVVPGDGQVKDEE</sequence>
<keyword evidence="3 6" id="KW-0812">Transmembrane</keyword>
<proteinExistence type="inferred from homology"/>
<gene>
    <name evidence="7" type="ORF">SAMN05660349_00696</name>
</gene>
<comment type="subcellular location">
    <subcellularLocation>
        <location evidence="1">Membrane</location>
        <topology evidence="1">Multi-pass membrane protein</topology>
    </subcellularLocation>
</comment>
<feature type="transmembrane region" description="Helical" evidence="6">
    <location>
        <begin position="241"/>
        <end position="272"/>
    </location>
</feature>
<feature type="transmembrane region" description="Helical" evidence="6">
    <location>
        <begin position="279"/>
        <end position="301"/>
    </location>
</feature>
<feature type="transmembrane region" description="Helical" evidence="6">
    <location>
        <begin position="29"/>
        <end position="62"/>
    </location>
</feature>
<evidence type="ECO:0000256" key="3">
    <source>
        <dbReference type="ARBA" id="ARBA00022692"/>
    </source>
</evidence>
<organism evidence="7 8">
    <name type="scientific">Parabacteroides chartae</name>
    <dbReference type="NCBI Taxonomy" id="1037355"/>
    <lineage>
        <taxon>Bacteria</taxon>
        <taxon>Pseudomonadati</taxon>
        <taxon>Bacteroidota</taxon>
        <taxon>Bacteroidia</taxon>
        <taxon>Bacteroidales</taxon>
        <taxon>Tannerellaceae</taxon>
        <taxon>Parabacteroides</taxon>
    </lineage>
</organism>
<evidence type="ECO:0000313" key="8">
    <source>
        <dbReference type="Proteomes" id="UP000190852"/>
    </source>
</evidence>
<dbReference type="EMBL" id="FUYQ01000003">
    <property type="protein sequence ID" value="SKB34027.1"/>
    <property type="molecule type" value="Genomic_DNA"/>
</dbReference>
<dbReference type="AlphaFoldDB" id="A0A1T5AGZ6"/>
<reference evidence="8" key="1">
    <citation type="submission" date="2017-02" db="EMBL/GenBank/DDBJ databases">
        <authorList>
            <person name="Varghese N."/>
            <person name="Submissions S."/>
        </authorList>
    </citation>
    <scope>NUCLEOTIDE SEQUENCE [LARGE SCALE GENOMIC DNA]</scope>
    <source>
        <strain evidence="8">DSM 24967</strain>
    </source>
</reference>
<comment type="similarity">
    <text evidence="2">Belongs to the autoinducer-2 exporter (AI-2E) (TC 2.A.86) family.</text>
</comment>
<evidence type="ECO:0000256" key="1">
    <source>
        <dbReference type="ARBA" id="ARBA00004141"/>
    </source>
</evidence>
<feature type="transmembrane region" description="Helical" evidence="6">
    <location>
        <begin position="156"/>
        <end position="180"/>
    </location>
</feature>
<evidence type="ECO:0000256" key="6">
    <source>
        <dbReference type="SAM" id="Phobius"/>
    </source>
</evidence>
<accession>A0A1T5AGZ6</accession>
<evidence type="ECO:0000313" key="7">
    <source>
        <dbReference type="EMBL" id="SKB34027.1"/>
    </source>
</evidence>
<keyword evidence="5 6" id="KW-0472">Membrane</keyword>
<evidence type="ECO:0000256" key="4">
    <source>
        <dbReference type="ARBA" id="ARBA00022989"/>
    </source>
</evidence>
<dbReference type="GO" id="GO:0016020">
    <property type="term" value="C:membrane"/>
    <property type="evidence" value="ECO:0007669"/>
    <property type="project" value="UniProtKB-SubCell"/>
</dbReference>
<protein>
    <submittedName>
        <fullName evidence="7">Predicted PurR-regulated permease PerM</fullName>
    </submittedName>
</protein>
<dbReference type="Proteomes" id="UP000190852">
    <property type="component" value="Unassembled WGS sequence"/>
</dbReference>